<reference evidence="2 4" key="1">
    <citation type="journal article" date="2012" name="Nat. Biotechnol.">
        <title>Reference genome sequence of the model plant Setaria.</title>
        <authorList>
            <person name="Bennetzen J.L."/>
            <person name="Schmutz J."/>
            <person name="Wang H."/>
            <person name="Percifield R."/>
            <person name="Hawkins J."/>
            <person name="Pontaroli A.C."/>
            <person name="Estep M."/>
            <person name="Feng L."/>
            <person name="Vaughn J.N."/>
            <person name="Grimwood J."/>
            <person name="Jenkins J."/>
            <person name="Barry K."/>
            <person name="Lindquist E."/>
            <person name="Hellsten U."/>
            <person name="Deshpande S."/>
            <person name="Wang X."/>
            <person name="Wu X."/>
            <person name="Mitros T."/>
            <person name="Triplett J."/>
            <person name="Yang X."/>
            <person name="Ye C.Y."/>
            <person name="Mauro-Herrera M."/>
            <person name="Wang L."/>
            <person name="Li P."/>
            <person name="Sharma M."/>
            <person name="Sharma R."/>
            <person name="Ronald P.C."/>
            <person name="Panaud O."/>
            <person name="Kellogg E.A."/>
            <person name="Brutnell T.P."/>
            <person name="Doust A.N."/>
            <person name="Tuskan G.A."/>
            <person name="Rokhsar D."/>
            <person name="Devos K.M."/>
        </authorList>
    </citation>
    <scope>NUCLEOTIDE SEQUENCE [LARGE SCALE GENOMIC DNA]</scope>
    <source>
        <strain evidence="4">cv. Yugu1</strain>
        <strain evidence="2">Yugu1</strain>
    </source>
</reference>
<dbReference type="Proteomes" id="UP000004995">
    <property type="component" value="Unassembled WGS sequence"/>
</dbReference>
<name>K4A0F0_SETIT</name>
<dbReference type="AlphaFoldDB" id="K4A0F0"/>
<keyword evidence="4" id="KW-1185">Reference proteome</keyword>
<dbReference type="STRING" id="4555.K4A0F0"/>
<dbReference type="EnsemblPlants" id="KQL25816">
    <property type="protein sequence ID" value="KQL25816"/>
    <property type="gene ID" value="SETIT_032339mg"/>
</dbReference>
<dbReference type="eggNOG" id="ENOG502RRNC">
    <property type="taxonomic scope" value="Eukaryota"/>
</dbReference>
<accession>K4A0F0</accession>
<dbReference type="PANTHER" id="PTHR33065:SF88">
    <property type="entry name" value="OS11G0104220 PROTEIN"/>
    <property type="match status" value="1"/>
</dbReference>
<dbReference type="OrthoDB" id="674886at2759"/>
<dbReference type="OMA" id="CKMAVRI"/>
<dbReference type="Pfam" id="PF20241">
    <property type="entry name" value="DUF6598"/>
    <property type="match status" value="1"/>
</dbReference>
<gene>
    <name evidence="2" type="ORF">SETIT_2G317200v2</name>
</gene>
<organism evidence="3 4">
    <name type="scientific">Setaria italica</name>
    <name type="common">Foxtail millet</name>
    <name type="synonym">Panicum italicum</name>
    <dbReference type="NCBI Taxonomy" id="4555"/>
    <lineage>
        <taxon>Eukaryota</taxon>
        <taxon>Viridiplantae</taxon>
        <taxon>Streptophyta</taxon>
        <taxon>Embryophyta</taxon>
        <taxon>Tracheophyta</taxon>
        <taxon>Spermatophyta</taxon>
        <taxon>Magnoliopsida</taxon>
        <taxon>Liliopsida</taxon>
        <taxon>Poales</taxon>
        <taxon>Poaceae</taxon>
        <taxon>PACMAD clade</taxon>
        <taxon>Panicoideae</taxon>
        <taxon>Panicodae</taxon>
        <taxon>Paniceae</taxon>
        <taxon>Cenchrinae</taxon>
        <taxon>Setaria</taxon>
    </lineage>
</organism>
<protein>
    <recommendedName>
        <fullName evidence="1">DUF6598 domain-containing protein</fullName>
    </recommendedName>
</protein>
<dbReference type="EMBL" id="AGNK02001253">
    <property type="status" value="NOT_ANNOTATED_CDS"/>
    <property type="molecule type" value="Genomic_DNA"/>
</dbReference>
<sequence length="278" mass="30954">PIGPKRFTYGPVPFRAKSFDMVQVFSVAIKEIKPELGFHWPLQVYGLVAARDNSDSRLRNIIFSRDRNHCQMLTAETHLHDSSLVLTGPSRAVVAHGPITFEIEVKVKGNKESEDNLLSSLVIDYNSNIGWTTYGKLHREIVSNKASTTEVLFAQLEDTVEATVDIKVIDGSWSNFCPRLIARTKSFPDGDFVLFDPRGDMVESDEGMIQLSRSVVTVESNGELELTAEAREHGSSIIVVSKTIMFTPKRIGTTDESLDLGFCKMDVCVSWSLIIPCN</sequence>
<evidence type="ECO:0000313" key="2">
    <source>
        <dbReference type="EMBL" id="RCV13068.1"/>
    </source>
</evidence>
<feature type="domain" description="DUF6598" evidence="1">
    <location>
        <begin position="21"/>
        <end position="269"/>
    </location>
</feature>
<reference evidence="3" key="3">
    <citation type="submission" date="2018-08" db="UniProtKB">
        <authorList>
            <consortium name="EnsemblPlants"/>
        </authorList>
    </citation>
    <scope>IDENTIFICATION</scope>
    <source>
        <strain evidence="3">Yugu1</strain>
    </source>
</reference>
<evidence type="ECO:0000313" key="3">
    <source>
        <dbReference type="EnsemblPlants" id="KQL25816"/>
    </source>
</evidence>
<evidence type="ECO:0000313" key="4">
    <source>
        <dbReference type="Proteomes" id="UP000004995"/>
    </source>
</evidence>
<dbReference type="Gramene" id="KQL25816">
    <property type="protein sequence ID" value="KQL25816"/>
    <property type="gene ID" value="SETIT_032339mg"/>
</dbReference>
<evidence type="ECO:0000259" key="1">
    <source>
        <dbReference type="Pfam" id="PF20241"/>
    </source>
</evidence>
<reference evidence="2" key="2">
    <citation type="submission" date="2015-07" db="EMBL/GenBank/DDBJ databases">
        <authorList>
            <person name="Noorani M."/>
        </authorList>
    </citation>
    <scope>NUCLEOTIDE SEQUENCE</scope>
    <source>
        <strain evidence="2">Yugu1</strain>
    </source>
</reference>
<dbReference type="PIRSF" id="PIRSF002703">
    <property type="entry name" value="Thaumatin"/>
    <property type="match status" value="1"/>
</dbReference>
<dbReference type="HOGENOM" id="CLU_030845_0_1_1"/>
<proteinExistence type="predicted"/>
<dbReference type="InterPro" id="IPR001938">
    <property type="entry name" value="Thaumatin"/>
</dbReference>
<dbReference type="EMBL" id="CM003529">
    <property type="protein sequence ID" value="RCV13068.1"/>
    <property type="molecule type" value="Genomic_DNA"/>
</dbReference>
<dbReference type="InterPro" id="IPR046533">
    <property type="entry name" value="DUF6598"/>
</dbReference>
<dbReference type="PANTHER" id="PTHR33065">
    <property type="entry name" value="OS07G0486400 PROTEIN"/>
    <property type="match status" value="1"/>
</dbReference>